<organism evidence="1 2">
    <name type="scientific">Botryobasidium botryosum (strain FD-172 SS1)</name>
    <dbReference type="NCBI Taxonomy" id="930990"/>
    <lineage>
        <taxon>Eukaryota</taxon>
        <taxon>Fungi</taxon>
        <taxon>Dikarya</taxon>
        <taxon>Basidiomycota</taxon>
        <taxon>Agaricomycotina</taxon>
        <taxon>Agaricomycetes</taxon>
        <taxon>Cantharellales</taxon>
        <taxon>Botryobasidiaceae</taxon>
        <taxon>Botryobasidium</taxon>
    </lineage>
</organism>
<protein>
    <submittedName>
        <fullName evidence="1">Uncharacterized protein</fullName>
    </submittedName>
</protein>
<evidence type="ECO:0000313" key="2">
    <source>
        <dbReference type="Proteomes" id="UP000027195"/>
    </source>
</evidence>
<dbReference type="EMBL" id="KL198039">
    <property type="protein sequence ID" value="KDQ14179.1"/>
    <property type="molecule type" value="Genomic_DNA"/>
</dbReference>
<evidence type="ECO:0000313" key="1">
    <source>
        <dbReference type="EMBL" id="KDQ14179.1"/>
    </source>
</evidence>
<dbReference type="HOGENOM" id="CLU_1758522_0_0_1"/>
<dbReference type="InParanoid" id="A0A067MF39"/>
<name>A0A067MF39_BOTB1</name>
<sequence>MLNVTRGICLGATPSHEPFQDGGERPFQLYLPHGQRYHTQLQSVHRYDSPAEKPLPGDTVVWKPNPLPDAPFSVLRLFCIGGNNIDFSAAPGLSCIWESHHSVSLALAAHSVYIQRVASLFAALRFFLSPPNSFWAKVVMRPSTPYHG</sequence>
<dbReference type="Proteomes" id="UP000027195">
    <property type="component" value="Unassembled WGS sequence"/>
</dbReference>
<proteinExistence type="predicted"/>
<keyword evidence="2" id="KW-1185">Reference proteome</keyword>
<reference evidence="2" key="1">
    <citation type="journal article" date="2014" name="Proc. Natl. Acad. Sci. U.S.A.">
        <title>Extensive sampling of basidiomycete genomes demonstrates inadequacy of the white-rot/brown-rot paradigm for wood decay fungi.</title>
        <authorList>
            <person name="Riley R."/>
            <person name="Salamov A.A."/>
            <person name="Brown D.W."/>
            <person name="Nagy L.G."/>
            <person name="Floudas D."/>
            <person name="Held B.W."/>
            <person name="Levasseur A."/>
            <person name="Lombard V."/>
            <person name="Morin E."/>
            <person name="Otillar R."/>
            <person name="Lindquist E.A."/>
            <person name="Sun H."/>
            <person name="LaButti K.M."/>
            <person name="Schmutz J."/>
            <person name="Jabbour D."/>
            <person name="Luo H."/>
            <person name="Baker S.E."/>
            <person name="Pisabarro A.G."/>
            <person name="Walton J.D."/>
            <person name="Blanchette R.A."/>
            <person name="Henrissat B."/>
            <person name="Martin F."/>
            <person name="Cullen D."/>
            <person name="Hibbett D.S."/>
            <person name="Grigoriev I.V."/>
        </authorList>
    </citation>
    <scope>NUCLEOTIDE SEQUENCE [LARGE SCALE GENOMIC DNA]</scope>
    <source>
        <strain evidence="2">FD-172 SS1</strain>
    </source>
</reference>
<dbReference type="AlphaFoldDB" id="A0A067MF39"/>
<gene>
    <name evidence="1" type="ORF">BOTBODRAFT_352587</name>
</gene>
<accession>A0A067MF39</accession>